<organism evidence="1">
    <name type="scientific">bioreactor metagenome</name>
    <dbReference type="NCBI Taxonomy" id="1076179"/>
    <lineage>
        <taxon>unclassified sequences</taxon>
        <taxon>metagenomes</taxon>
        <taxon>ecological metagenomes</taxon>
    </lineage>
</organism>
<proteinExistence type="predicted"/>
<evidence type="ECO:0000313" key="1">
    <source>
        <dbReference type="EMBL" id="MPN10867.1"/>
    </source>
</evidence>
<reference evidence="1" key="1">
    <citation type="submission" date="2019-08" db="EMBL/GenBank/DDBJ databases">
        <authorList>
            <person name="Kucharzyk K."/>
            <person name="Murdoch R.W."/>
            <person name="Higgins S."/>
            <person name="Loffler F."/>
        </authorList>
    </citation>
    <scope>NUCLEOTIDE SEQUENCE</scope>
</reference>
<name>A0A645F9F2_9ZZZZ</name>
<sequence>MTAGLPEPRTAEVGGIDHLIAVGIMLVAPEVLDRLTNTRPHRVPIDQAGTGFLMQTEQIELLAELAVVAFLHILKVLQIEPELLGICPCSAVDAGKHRIGLLATPIGTCNTHQLEGIGLQLLGRLHMRSAAKVGKTALAVQGDLLVLGNRLQQFKLVGLVGKLLLSFGPADHRPDKRLALGDDGLHPLSDLLEVLVHQLPGQIEIIVKAVVNRRADRYLCRGKHLQHCFRHDMRH</sequence>
<dbReference type="AlphaFoldDB" id="A0A645F9F2"/>
<dbReference type="AntiFam" id="ANF00209">
    <property type="entry name" value="Shadow ORF (opposite thrS)"/>
</dbReference>
<dbReference type="EMBL" id="VSSQ01057053">
    <property type="protein sequence ID" value="MPN10867.1"/>
    <property type="molecule type" value="Genomic_DNA"/>
</dbReference>
<comment type="caution">
    <text evidence="1">The sequence shown here is derived from an EMBL/GenBank/DDBJ whole genome shotgun (WGS) entry which is preliminary data.</text>
</comment>
<protein>
    <submittedName>
        <fullName evidence="1">Uncharacterized protein</fullName>
    </submittedName>
</protein>
<accession>A0A645F9F2</accession>
<gene>
    <name evidence="1" type="ORF">SDC9_158164</name>
</gene>